<reference evidence="1 2" key="1">
    <citation type="journal article" date="2017" name="Nat. Commun.">
        <title>Genome assembly with in vitro proximity ligation data and whole-genome triplication in lettuce.</title>
        <authorList>
            <person name="Reyes-Chin-Wo S."/>
            <person name="Wang Z."/>
            <person name="Yang X."/>
            <person name="Kozik A."/>
            <person name="Arikit S."/>
            <person name="Song C."/>
            <person name="Xia L."/>
            <person name="Froenicke L."/>
            <person name="Lavelle D.O."/>
            <person name="Truco M.J."/>
            <person name="Xia R."/>
            <person name="Zhu S."/>
            <person name="Xu C."/>
            <person name="Xu H."/>
            <person name="Xu X."/>
            <person name="Cox K."/>
            <person name="Korf I."/>
            <person name="Meyers B.C."/>
            <person name="Michelmore R.W."/>
        </authorList>
    </citation>
    <scope>NUCLEOTIDE SEQUENCE [LARGE SCALE GENOMIC DNA]</scope>
    <source>
        <strain evidence="2">cv. Salinas</strain>
        <tissue evidence="1">Seedlings</tissue>
    </source>
</reference>
<proteinExistence type="predicted"/>
<comment type="caution">
    <text evidence="1">The sequence shown here is derived from an EMBL/GenBank/DDBJ whole genome shotgun (WGS) entry which is preliminary data.</text>
</comment>
<keyword evidence="2" id="KW-1185">Reference proteome</keyword>
<organism evidence="1 2">
    <name type="scientific">Lactuca sativa</name>
    <name type="common">Garden lettuce</name>
    <dbReference type="NCBI Taxonomy" id="4236"/>
    <lineage>
        <taxon>Eukaryota</taxon>
        <taxon>Viridiplantae</taxon>
        <taxon>Streptophyta</taxon>
        <taxon>Embryophyta</taxon>
        <taxon>Tracheophyta</taxon>
        <taxon>Spermatophyta</taxon>
        <taxon>Magnoliopsida</taxon>
        <taxon>eudicotyledons</taxon>
        <taxon>Gunneridae</taxon>
        <taxon>Pentapetalae</taxon>
        <taxon>asterids</taxon>
        <taxon>campanulids</taxon>
        <taxon>Asterales</taxon>
        <taxon>Asteraceae</taxon>
        <taxon>Cichorioideae</taxon>
        <taxon>Cichorieae</taxon>
        <taxon>Lactucinae</taxon>
        <taxon>Lactuca</taxon>
    </lineage>
</organism>
<sequence>MICMRNRRVHSFSNLVDPEIRGGYLAFTSQDSPGVLHLKKLSDAVLTHNLEVCSLDTEMLKSLPPDSPEQQEYITAIQNEDGYNWGIYNPVLWGVPKGSYSTNPNGSCRIIEPRLIGRVNMPLDSGAGEMALILERWDLWESSKGNVQSSPMIQVDLDLD</sequence>
<dbReference type="Proteomes" id="UP000235145">
    <property type="component" value="Unassembled WGS sequence"/>
</dbReference>
<name>A0A9R1XUT8_LACSA</name>
<evidence type="ECO:0000313" key="1">
    <source>
        <dbReference type="EMBL" id="KAJ0228370.1"/>
    </source>
</evidence>
<dbReference type="AlphaFoldDB" id="A0A9R1XUT8"/>
<dbReference type="EMBL" id="NBSK02000001">
    <property type="protein sequence ID" value="KAJ0228370.1"/>
    <property type="molecule type" value="Genomic_DNA"/>
</dbReference>
<dbReference type="Gene3D" id="3.20.20.80">
    <property type="entry name" value="Glycosidases"/>
    <property type="match status" value="1"/>
</dbReference>
<protein>
    <submittedName>
        <fullName evidence="1">Uncharacterized protein</fullName>
    </submittedName>
</protein>
<evidence type="ECO:0000313" key="2">
    <source>
        <dbReference type="Proteomes" id="UP000235145"/>
    </source>
</evidence>
<accession>A0A9R1XUT8</accession>
<gene>
    <name evidence="1" type="ORF">LSAT_V11C100031700</name>
</gene>